<comment type="caution">
    <text evidence="9">The sequence shown here is derived from an EMBL/GenBank/DDBJ whole genome shotgun (WGS) entry which is preliminary data.</text>
</comment>
<feature type="chain" id="PRO_5020947428" description="Beta-xylanase" evidence="7">
    <location>
        <begin position="16"/>
        <end position="343"/>
    </location>
</feature>
<feature type="domain" description="GH10" evidence="8">
    <location>
        <begin position="45"/>
        <end position="333"/>
    </location>
</feature>
<evidence type="ECO:0000256" key="6">
    <source>
        <dbReference type="RuleBase" id="RU361174"/>
    </source>
</evidence>
<dbReference type="GO" id="GO:0000272">
    <property type="term" value="P:polysaccharide catabolic process"/>
    <property type="evidence" value="ECO:0007669"/>
    <property type="project" value="UniProtKB-KW"/>
</dbReference>
<dbReference type="InterPro" id="IPR001000">
    <property type="entry name" value="GH10_dom"/>
</dbReference>
<dbReference type="PROSITE" id="PS51760">
    <property type="entry name" value="GH10_2"/>
    <property type="match status" value="1"/>
</dbReference>
<dbReference type="VEuPathDB" id="FungiDB:CC77DRAFT_927029"/>
<dbReference type="Gene3D" id="3.20.20.80">
    <property type="entry name" value="Glycosidases"/>
    <property type="match status" value="1"/>
</dbReference>
<sequence length="343" mass="38217">MKTAPLLLAPMLAVASPLNQRAAPRPEGSIDVLFREVGKIYFGTATEFARLSEGENQGIISADFGQVTPEYTMKWAETQPERNVMTLDKADNLVKWAVANQKSIRGHTLLWWDSIPDYVRAIKDKQGMRDAITDHVTRLVGRDGWKGKIRAWDVVNEAIEGDHMRSNPFYDVLGDEYIKVAFEAARAADPDAKLYINDYNLEDATYAEHKFMVAKVNEWNGKWQAGGRPLIDGIGSQTHLDAGHASAVEGALRSLAAANVAEVAITELDIQGANPQEYRDVVKYCYWVPHCVGVTTWGVRDNEASGKNTPDETPLLFDSNWAAKDAYFAIRDYLADLPKVDRT</sequence>
<accession>A0A4Q4N706</accession>
<dbReference type="PRINTS" id="PR00134">
    <property type="entry name" value="GLHYDRLASE10"/>
</dbReference>
<keyword evidence="5 6" id="KW-0624">Polysaccharide degradation</keyword>
<dbReference type="AlphaFoldDB" id="A0A4Q4N706"/>
<evidence type="ECO:0000256" key="2">
    <source>
        <dbReference type="ARBA" id="ARBA00022801"/>
    </source>
</evidence>
<evidence type="ECO:0000256" key="3">
    <source>
        <dbReference type="ARBA" id="ARBA00023277"/>
    </source>
</evidence>
<dbReference type="EC" id="3.2.1.8" evidence="6"/>
<keyword evidence="2 6" id="KW-0378">Hydrolase</keyword>
<dbReference type="PANTHER" id="PTHR31490">
    <property type="entry name" value="GLYCOSYL HYDROLASE"/>
    <property type="match status" value="1"/>
</dbReference>
<proteinExistence type="inferred from homology"/>
<protein>
    <recommendedName>
        <fullName evidence="6">Beta-xylanase</fullName>
        <ecNumber evidence="6">3.2.1.8</ecNumber>
    </recommendedName>
</protein>
<dbReference type="EMBL" id="PDXD01000033">
    <property type="protein sequence ID" value="RYN71273.1"/>
    <property type="molecule type" value="Genomic_DNA"/>
</dbReference>
<dbReference type="PANTHER" id="PTHR31490:SF76">
    <property type="entry name" value="ENDO-1,4-BETA-XYLANASE C"/>
    <property type="match status" value="1"/>
</dbReference>
<keyword evidence="4 6" id="KW-0326">Glycosidase</keyword>
<reference evidence="10" key="1">
    <citation type="journal article" date="2019" name="bioRxiv">
        <title>Genomics, evolutionary history and diagnostics of the Alternaria alternata species group including apple and Asian pear pathotypes.</title>
        <authorList>
            <person name="Armitage A.D."/>
            <person name="Cockerton H.M."/>
            <person name="Sreenivasaprasad S."/>
            <person name="Woodhall J.W."/>
            <person name="Lane C.R."/>
            <person name="Harrison R.J."/>
            <person name="Clarkson J.P."/>
        </authorList>
    </citation>
    <scope>NUCLEOTIDE SEQUENCE [LARGE SCALE GENOMIC DNA]</scope>
    <source>
        <strain evidence="10">FERA 1177</strain>
    </source>
</reference>
<name>A0A4Q4N706_ALTAL</name>
<dbReference type="SUPFAM" id="SSF51445">
    <property type="entry name" value="(Trans)glycosidases"/>
    <property type="match status" value="1"/>
</dbReference>
<dbReference type="Pfam" id="PF00331">
    <property type="entry name" value="Glyco_hydro_10"/>
    <property type="match status" value="1"/>
</dbReference>
<evidence type="ECO:0000256" key="4">
    <source>
        <dbReference type="ARBA" id="ARBA00023295"/>
    </source>
</evidence>
<comment type="similarity">
    <text evidence="1 6">Belongs to the glycosyl hydrolase 10 (cellulase F) family.</text>
</comment>
<feature type="signal peptide" evidence="7">
    <location>
        <begin position="1"/>
        <end position="15"/>
    </location>
</feature>
<dbReference type="GO" id="GO:0031176">
    <property type="term" value="F:endo-1,4-beta-xylanase activity"/>
    <property type="evidence" value="ECO:0007669"/>
    <property type="project" value="UniProtKB-EC"/>
</dbReference>
<evidence type="ECO:0000313" key="10">
    <source>
        <dbReference type="Proteomes" id="UP000291422"/>
    </source>
</evidence>
<organism evidence="9 10">
    <name type="scientific">Alternaria alternata</name>
    <name type="common">Alternaria rot fungus</name>
    <name type="synonym">Torula alternata</name>
    <dbReference type="NCBI Taxonomy" id="5599"/>
    <lineage>
        <taxon>Eukaryota</taxon>
        <taxon>Fungi</taxon>
        <taxon>Dikarya</taxon>
        <taxon>Ascomycota</taxon>
        <taxon>Pezizomycotina</taxon>
        <taxon>Dothideomycetes</taxon>
        <taxon>Pleosporomycetidae</taxon>
        <taxon>Pleosporales</taxon>
        <taxon>Pleosporineae</taxon>
        <taxon>Pleosporaceae</taxon>
        <taxon>Alternaria</taxon>
        <taxon>Alternaria sect. Alternaria</taxon>
        <taxon>Alternaria alternata complex</taxon>
    </lineage>
</organism>
<dbReference type="InterPro" id="IPR044846">
    <property type="entry name" value="GH10"/>
</dbReference>
<gene>
    <name evidence="9" type="ORF">AA0117_g9641</name>
</gene>
<dbReference type="SMART" id="SM00633">
    <property type="entry name" value="Glyco_10"/>
    <property type="match status" value="1"/>
</dbReference>
<dbReference type="Proteomes" id="UP000291422">
    <property type="component" value="Unassembled WGS sequence"/>
</dbReference>
<evidence type="ECO:0000259" key="8">
    <source>
        <dbReference type="PROSITE" id="PS51760"/>
    </source>
</evidence>
<evidence type="ECO:0000256" key="1">
    <source>
        <dbReference type="ARBA" id="ARBA00007495"/>
    </source>
</evidence>
<keyword evidence="7" id="KW-0732">Signal</keyword>
<keyword evidence="3 6" id="KW-0119">Carbohydrate metabolism</keyword>
<evidence type="ECO:0000256" key="5">
    <source>
        <dbReference type="ARBA" id="ARBA00023326"/>
    </source>
</evidence>
<evidence type="ECO:0000313" key="9">
    <source>
        <dbReference type="EMBL" id="RYN71273.1"/>
    </source>
</evidence>
<evidence type="ECO:0000256" key="7">
    <source>
        <dbReference type="SAM" id="SignalP"/>
    </source>
</evidence>
<comment type="catalytic activity">
    <reaction evidence="6">
        <text>Endohydrolysis of (1-&gt;4)-beta-D-xylosidic linkages in xylans.</text>
        <dbReference type="EC" id="3.2.1.8"/>
    </reaction>
</comment>
<dbReference type="InterPro" id="IPR017853">
    <property type="entry name" value="GH"/>
</dbReference>